<organism evidence="1 2">
    <name type="scientific">Candidatus Desulfosporosinus infrequens</name>
    <dbReference type="NCBI Taxonomy" id="2043169"/>
    <lineage>
        <taxon>Bacteria</taxon>
        <taxon>Bacillati</taxon>
        <taxon>Bacillota</taxon>
        <taxon>Clostridia</taxon>
        <taxon>Eubacteriales</taxon>
        <taxon>Desulfitobacteriaceae</taxon>
        <taxon>Desulfosporosinus</taxon>
    </lineage>
</organism>
<gene>
    <name evidence="1" type="ORF">SBF1_2230006</name>
</gene>
<name>A0A2U3KLB1_9FIRM</name>
<proteinExistence type="predicted"/>
<dbReference type="EMBL" id="OMOF01000139">
    <property type="protein sequence ID" value="SPF40425.1"/>
    <property type="molecule type" value="Genomic_DNA"/>
</dbReference>
<dbReference type="AlphaFoldDB" id="A0A2U3KLB1"/>
<protein>
    <submittedName>
        <fullName evidence="1">Uncharacterized protein</fullName>
    </submittedName>
</protein>
<reference evidence="2" key="1">
    <citation type="submission" date="2018-02" db="EMBL/GenBank/DDBJ databases">
        <authorList>
            <person name="Hausmann B."/>
        </authorList>
    </citation>
    <scope>NUCLEOTIDE SEQUENCE [LARGE SCALE GENOMIC DNA]</scope>
    <source>
        <strain evidence="2">Peat soil MAG SbF1</strain>
    </source>
</reference>
<accession>A0A2U3KLB1</accession>
<dbReference type="Proteomes" id="UP000238916">
    <property type="component" value="Unassembled WGS sequence"/>
</dbReference>
<sequence>MGFGKVIRDLRESSEAFRTGGFLLYNMPKLIGVGLLFDIDKTLWDG</sequence>
<evidence type="ECO:0000313" key="1">
    <source>
        <dbReference type="EMBL" id="SPF40425.1"/>
    </source>
</evidence>
<evidence type="ECO:0000313" key="2">
    <source>
        <dbReference type="Proteomes" id="UP000238916"/>
    </source>
</evidence>